<proteinExistence type="predicted"/>
<dbReference type="AlphaFoldDB" id="A0A2M9XFN4"/>
<gene>
    <name evidence="2" type="ORF">CH357_08110</name>
</gene>
<feature type="domain" description="Aminoglycoside phosphotransferase" evidence="1">
    <location>
        <begin position="140"/>
        <end position="201"/>
    </location>
</feature>
<reference evidence="2 3" key="1">
    <citation type="submission" date="2017-07" db="EMBL/GenBank/DDBJ databases">
        <title>Leptospira spp. isolated from tropical soils.</title>
        <authorList>
            <person name="Thibeaux R."/>
            <person name="Iraola G."/>
            <person name="Ferres I."/>
            <person name="Bierque E."/>
            <person name="Girault D."/>
            <person name="Soupe-Gilbert M.-E."/>
            <person name="Picardeau M."/>
            <person name="Goarant C."/>
        </authorList>
    </citation>
    <scope>NUCLEOTIDE SEQUENCE [LARGE SCALE GENOMIC DNA]</scope>
    <source>
        <strain evidence="2 3">MCA1-C-A1</strain>
    </source>
</reference>
<dbReference type="GO" id="GO:0016740">
    <property type="term" value="F:transferase activity"/>
    <property type="evidence" value="ECO:0007669"/>
    <property type="project" value="UniProtKB-KW"/>
</dbReference>
<dbReference type="InterPro" id="IPR011009">
    <property type="entry name" value="Kinase-like_dom_sf"/>
</dbReference>
<dbReference type="InterPro" id="IPR002575">
    <property type="entry name" value="Aminoglycoside_PTrfase"/>
</dbReference>
<dbReference type="SUPFAM" id="SSF56112">
    <property type="entry name" value="Protein kinase-like (PK-like)"/>
    <property type="match status" value="1"/>
</dbReference>
<dbReference type="EMBL" id="NPDN01000003">
    <property type="protein sequence ID" value="PJZ26444.1"/>
    <property type="molecule type" value="Genomic_DNA"/>
</dbReference>
<protein>
    <submittedName>
        <fullName evidence="2">Phosphotransferase</fullName>
    </submittedName>
</protein>
<comment type="caution">
    <text evidence="2">The sequence shown here is derived from an EMBL/GenBank/DDBJ whole genome shotgun (WGS) entry which is preliminary data.</text>
</comment>
<keyword evidence="3" id="KW-1185">Reference proteome</keyword>
<dbReference type="RefSeq" id="WP_100706232.1">
    <property type="nucleotide sequence ID" value="NZ_NPDL01000003.1"/>
</dbReference>
<evidence type="ECO:0000313" key="3">
    <source>
        <dbReference type="Proteomes" id="UP000232196"/>
    </source>
</evidence>
<sequence length="282" mass="31952">MPAKKTNRPSPGNSLAIGRSAEISEYGPSKILKLFFKEFPASEVDTEYSNSVIAFSAGATSMKCYEKVKIGDRKGLIFDRLDGISLTKLPDKKPLTFFSLSKILADLHLDLHNKQTKKMKDIRSEAVKVLSKEPLSFLSKDEKKIAKQFIENLPEGSSVLHLDFHPENVIVTNDSFVIIDWMTALKGDAAADVASTVFLFQDAELWPGTPFLKVLFYTVVRKFILKGYLKRYLSISGMDWKDIERWRLPILIFRLGLWNIESERAALQKEIREIVSSFKAGK</sequence>
<name>A0A2M9XFN4_9LEPT</name>
<organism evidence="2 3">
    <name type="scientific">Leptospira hartskeerlii</name>
    <dbReference type="NCBI Taxonomy" id="2023177"/>
    <lineage>
        <taxon>Bacteria</taxon>
        <taxon>Pseudomonadati</taxon>
        <taxon>Spirochaetota</taxon>
        <taxon>Spirochaetia</taxon>
        <taxon>Leptospirales</taxon>
        <taxon>Leptospiraceae</taxon>
        <taxon>Leptospira</taxon>
    </lineage>
</organism>
<dbReference type="Pfam" id="PF01636">
    <property type="entry name" value="APH"/>
    <property type="match status" value="1"/>
</dbReference>
<keyword evidence="2" id="KW-0808">Transferase</keyword>
<dbReference type="Gene3D" id="3.90.1200.10">
    <property type="match status" value="1"/>
</dbReference>
<accession>A0A2M9XFN4</accession>
<dbReference type="OrthoDB" id="9802385at2"/>
<dbReference type="Proteomes" id="UP000232196">
    <property type="component" value="Unassembled WGS sequence"/>
</dbReference>
<evidence type="ECO:0000259" key="1">
    <source>
        <dbReference type="Pfam" id="PF01636"/>
    </source>
</evidence>
<evidence type="ECO:0000313" key="2">
    <source>
        <dbReference type="EMBL" id="PJZ26444.1"/>
    </source>
</evidence>